<feature type="compositionally biased region" description="Basic and acidic residues" evidence="6">
    <location>
        <begin position="81"/>
        <end position="94"/>
    </location>
</feature>
<organism evidence="9">
    <name type="scientific">Lichtheimia ramosa</name>
    <dbReference type="NCBI Taxonomy" id="688394"/>
    <lineage>
        <taxon>Eukaryota</taxon>
        <taxon>Fungi</taxon>
        <taxon>Fungi incertae sedis</taxon>
        <taxon>Mucoromycota</taxon>
        <taxon>Mucoromycotina</taxon>
        <taxon>Mucoromycetes</taxon>
        <taxon>Mucorales</taxon>
        <taxon>Lichtheimiaceae</taxon>
        <taxon>Lichtheimia</taxon>
    </lineage>
</organism>
<evidence type="ECO:0000313" key="9">
    <source>
        <dbReference type="EMBL" id="CDS05441.1"/>
    </source>
</evidence>
<feature type="region of interest" description="Disordered" evidence="6">
    <location>
        <begin position="1"/>
        <end position="95"/>
    </location>
</feature>
<dbReference type="GO" id="GO:0140268">
    <property type="term" value="C:endoplasmic reticulum-plasma membrane contact site"/>
    <property type="evidence" value="ECO:0007669"/>
    <property type="project" value="TreeGrafter"/>
</dbReference>
<dbReference type="CDD" id="cd13220">
    <property type="entry name" value="PH-GRAM_GRAMDC"/>
    <property type="match status" value="1"/>
</dbReference>
<reference evidence="9" key="1">
    <citation type="journal article" date="2014" name="Genome Announc.">
        <title>De novo whole-genome sequence and genome annotation of Lichtheimia ramosa.</title>
        <authorList>
            <person name="Linde J."/>
            <person name="Schwartze V."/>
            <person name="Binder U."/>
            <person name="Lass-Florl C."/>
            <person name="Voigt K."/>
            <person name="Horn F."/>
        </authorList>
    </citation>
    <scope>NUCLEOTIDE SEQUENCE</scope>
    <source>
        <strain evidence="9">JMRC FSU:6197</strain>
    </source>
</reference>
<dbReference type="InterPro" id="IPR051482">
    <property type="entry name" value="Cholesterol_transport"/>
</dbReference>
<dbReference type="PANTHER" id="PTHR23319">
    <property type="entry name" value="GRAM DOMAIN CONTAINING 1B, ISOFORM E"/>
    <property type="match status" value="1"/>
</dbReference>
<dbReference type="GO" id="GO:0120015">
    <property type="term" value="F:sterol transfer activity"/>
    <property type="evidence" value="ECO:0007669"/>
    <property type="project" value="TreeGrafter"/>
</dbReference>
<keyword evidence="5 7" id="KW-0472">Membrane</keyword>
<comment type="subcellular location">
    <subcellularLocation>
        <location evidence="1">Membrane</location>
        <topology evidence="1">Single-pass membrane protein</topology>
    </subcellularLocation>
</comment>
<feature type="compositionally biased region" description="Polar residues" evidence="6">
    <location>
        <begin position="271"/>
        <end position="283"/>
    </location>
</feature>
<accession>A0A077WCK2</accession>
<dbReference type="GO" id="GO:0005739">
    <property type="term" value="C:mitochondrion"/>
    <property type="evidence" value="ECO:0007669"/>
    <property type="project" value="TreeGrafter"/>
</dbReference>
<evidence type="ECO:0000256" key="5">
    <source>
        <dbReference type="ARBA" id="ARBA00023136"/>
    </source>
</evidence>
<dbReference type="InterPro" id="IPR011993">
    <property type="entry name" value="PH-like_dom_sf"/>
</dbReference>
<dbReference type="Pfam" id="PF16016">
    <property type="entry name" value="VASt"/>
    <property type="match status" value="1"/>
</dbReference>
<evidence type="ECO:0000256" key="1">
    <source>
        <dbReference type="ARBA" id="ARBA00004167"/>
    </source>
</evidence>
<evidence type="ECO:0000256" key="7">
    <source>
        <dbReference type="SAM" id="Phobius"/>
    </source>
</evidence>
<sequence>MLSQSSPIPDEDSNKLLSPSFYNINTGPGPTCASTSTPILSRQLQATCRSRRSSASTTSGITPPDSPQKSVSSISKKKRQKSPDDPASAKRNAEFHTMFRSIPEDDLLMDDYGCALQKEILVQGRMYVSKRHICFNANIFGWVTNLVIDFADIVDIEKRTTAIFIPNAIQISTHQTKYFFGSFLSRDQAFEQLKALWQDVRKRSQSTDSGDSTTTKVDDDYDDGLLTDDTLSTLSGGYSMDGDALPPPPTLVSPLDKPSDLSHRPYDRQKSLATITASTTNRPHPSLDRRRTASESQLSARKNAQSQRSDTTVCSCDSNGGHYTHTVMDQMYSSSIETIYGILANRVFLQKFLTETEKNTDVQVGPWEKGDGGISGHFTRDISYIKPLNNSIGPRSTKCLLKEQVKHLDLENSVTQVITTQTPDVPSGGSFVVKTRLCIMWAGQGKVRVLVTVLVEFTKSSWLKSTIEKATIEGQTSYYKSLDTAIRGYLQPTPPSAPSVSTKQQRRQRRQQQQQRTQETEQQEAQVTKDMKSTTWLDTVIRMLQQYQLPSMQHLTVLCMFLLVFINLFIATKMGHVSQQLEYDVNANCKASDTFNNNQQYQQRFLELERMIRQAGNSIDQVSKAVEEQQRIMIQRNWPSL</sequence>
<dbReference type="PROSITE" id="PS51778">
    <property type="entry name" value="VAST"/>
    <property type="match status" value="1"/>
</dbReference>
<gene>
    <name evidence="9" type="ORF">LRAMOSA07969</name>
</gene>
<dbReference type="GO" id="GO:0005886">
    <property type="term" value="C:plasma membrane"/>
    <property type="evidence" value="ECO:0007669"/>
    <property type="project" value="TreeGrafter"/>
</dbReference>
<feature type="compositionally biased region" description="Polar residues" evidence="6">
    <location>
        <begin position="15"/>
        <end position="45"/>
    </location>
</feature>
<proteinExistence type="inferred from homology"/>
<dbReference type="GO" id="GO:0032366">
    <property type="term" value="P:intracellular sterol transport"/>
    <property type="evidence" value="ECO:0007669"/>
    <property type="project" value="TreeGrafter"/>
</dbReference>
<feature type="compositionally biased region" description="Basic and acidic residues" evidence="6">
    <location>
        <begin position="257"/>
        <end position="270"/>
    </location>
</feature>
<feature type="region of interest" description="Disordered" evidence="6">
    <location>
        <begin position="237"/>
        <end position="314"/>
    </location>
</feature>
<dbReference type="Gene3D" id="2.30.29.30">
    <property type="entry name" value="Pleckstrin-homology domain (PH domain)/Phosphotyrosine-binding domain (PTB)"/>
    <property type="match status" value="1"/>
</dbReference>
<name>A0A077WCK2_9FUNG</name>
<dbReference type="InterPro" id="IPR004182">
    <property type="entry name" value="GRAM"/>
</dbReference>
<dbReference type="InterPro" id="IPR031968">
    <property type="entry name" value="VASt"/>
</dbReference>
<keyword evidence="4 7" id="KW-1133">Transmembrane helix</keyword>
<dbReference type="Pfam" id="PF02893">
    <property type="entry name" value="GRAM"/>
    <property type="match status" value="1"/>
</dbReference>
<evidence type="ECO:0000256" key="3">
    <source>
        <dbReference type="ARBA" id="ARBA00022692"/>
    </source>
</evidence>
<evidence type="ECO:0000259" key="8">
    <source>
        <dbReference type="PROSITE" id="PS51778"/>
    </source>
</evidence>
<evidence type="ECO:0000256" key="6">
    <source>
        <dbReference type="SAM" id="MobiDB-lite"/>
    </source>
</evidence>
<protein>
    <recommendedName>
        <fullName evidence="8">VASt domain-containing protein</fullName>
    </recommendedName>
</protein>
<dbReference type="GO" id="GO:0005789">
    <property type="term" value="C:endoplasmic reticulum membrane"/>
    <property type="evidence" value="ECO:0007669"/>
    <property type="project" value="TreeGrafter"/>
</dbReference>
<dbReference type="EMBL" id="LK023316">
    <property type="protein sequence ID" value="CDS05441.1"/>
    <property type="molecule type" value="Genomic_DNA"/>
</dbReference>
<dbReference type="AlphaFoldDB" id="A0A077WCK2"/>
<feature type="region of interest" description="Disordered" evidence="6">
    <location>
        <begin position="493"/>
        <end position="528"/>
    </location>
</feature>
<evidence type="ECO:0000256" key="2">
    <source>
        <dbReference type="ARBA" id="ARBA00006582"/>
    </source>
</evidence>
<feature type="domain" description="VASt" evidence="8">
    <location>
        <begin position="323"/>
        <end position="494"/>
    </location>
</feature>
<dbReference type="PANTHER" id="PTHR23319:SF4">
    <property type="entry name" value="GRAM DOMAIN CONTAINING 1B, ISOFORM E"/>
    <property type="match status" value="1"/>
</dbReference>
<keyword evidence="3 7" id="KW-0812">Transmembrane</keyword>
<feature type="compositionally biased region" description="Polar residues" evidence="6">
    <location>
        <begin position="294"/>
        <end position="314"/>
    </location>
</feature>
<dbReference type="GO" id="GO:0032934">
    <property type="term" value="F:sterol binding"/>
    <property type="evidence" value="ECO:0007669"/>
    <property type="project" value="TreeGrafter"/>
</dbReference>
<dbReference type="GO" id="GO:0032541">
    <property type="term" value="C:cortical endoplasmic reticulum"/>
    <property type="evidence" value="ECO:0007669"/>
    <property type="project" value="TreeGrafter"/>
</dbReference>
<feature type="transmembrane region" description="Helical" evidence="7">
    <location>
        <begin position="552"/>
        <end position="571"/>
    </location>
</feature>
<dbReference type="OrthoDB" id="2162691at2759"/>
<comment type="similarity">
    <text evidence="2">Belongs to the YSP2 family.</text>
</comment>
<dbReference type="SMART" id="SM00568">
    <property type="entry name" value="GRAM"/>
    <property type="match status" value="1"/>
</dbReference>
<evidence type="ECO:0000256" key="4">
    <source>
        <dbReference type="ARBA" id="ARBA00022989"/>
    </source>
</evidence>